<feature type="domain" description="PI3K/PI4K catalytic" evidence="3">
    <location>
        <begin position="3152"/>
        <end position="3479"/>
    </location>
</feature>
<name>A0ABQ8KYC0_9APHY</name>
<comment type="caution">
    <text evidence="5">The sequence shown here is derived from an EMBL/GenBank/DDBJ whole genome shotgun (WGS) entry which is preliminary data.</text>
</comment>
<dbReference type="GeneID" id="71999035"/>
<feature type="region of interest" description="Disordered" evidence="2">
    <location>
        <begin position="2925"/>
        <end position="2968"/>
    </location>
</feature>
<dbReference type="EMBL" id="JADCUA010000001">
    <property type="protein sequence ID" value="KAH9844307.1"/>
    <property type="molecule type" value="Genomic_DNA"/>
</dbReference>
<dbReference type="InterPro" id="IPR050517">
    <property type="entry name" value="DDR_Repair_Kinase"/>
</dbReference>
<dbReference type="CDD" id="cd05163">
    <property type="entry name" value="PIKK_TRRAP"/>
    <property type="match status" value="1"/>
</dbReference>
<accession>A0ABQ8KYC0</accession>
<dbReference type="RefSeq" id="XP_047785117.1">
    <property type="nucleotide sequence ID" value="XM_047918303.1"/>
</dbReference>
<dbReference type="SMART" id="SM00146">
    <property type="entry name" value="PI3Kc"/>
    <property type="match status" value="1"/>
</dbReference>
<dbReference type="InterPro" id="IPR046807">
    <property type="entry name" value="Tra1_central"/>
</dbReference>
<evidence type="ECO:0000256" key="2">
    <source>
        <dbReference type="SAM" id="MobiDB-lite"/>
    </source>
</evidence>
<feature type="compositionally biased region" description="Polar residues" evidence="2">
    <location>
        <begin position="2952"/>
        <end position="2964"/>
    </location>
</feature>
<feature type="domain" description="FAT" evidence="4">
    <location>
        <begin position="2345"/>
        <end position="2905"/>
    </location>
</feature>
<reference evidence="5 6" key="1">
    <citation type="journal article" date="2021" name="Environ. Microbiol.">
        <title>Gene family expansions and transcriptome signatures uncover fungal adaptations to wood decay.</title>
        <authorList>
            <person name="Hage H."/>
            <person name="Miyauchi S."/>
            <person name="Viragh M."/>
            <person name="Drula E."/>
            <person name="Min B."/>
            <person name="Chaduli D."/>
            <person name="Navarro D."/>
            <person name="Favel A."/>
            <person name="Norest M."/>
            <person name="Lesage-Meessen L."/>
            <person name="Balint B."/>
            <person name="Merenyi Z."/>
            <person name="de Eugenio L."/>
            <person name="Morin E."/>
            <person name="Martinez A.T."/>
            <person name="Baldrian P."/>
            <person name="Stursova M."/>
            <person name="Martinez M.J."/>
            <person name="Novotny C."/>
            <person name="Magnuson J.K."/>
            <person name="Spatafora J.W."/>
            <person name="Maurice S."/>
            <person name="Pangilinan J."/>
            <person name="Andreopoulos W."/>
            <person name="LaButti K."/>
            <person name="Hundley H."/>
            <person name="Na H."/>
            <person name="Kuo A."/>
            <person name="Barry K."/>
            <person name="Lipzen A."/>
            <person name="Henrissat B."/>
            <person name="Riley R."/>
            <person name="Ahrendt S."/>
            <person name="Nagy L.G."/>
            <person name="Grigoriev I.V."/>
            <person name="Martin F."/>
            <person name="Rosso M.N."/>
        </authorList>
    </citation>
    <scope>NUCLEOTIDE SEQUENCE [LARGE SCALE GENOMIC DNA]</scope>
    <source>
        <strain evidence="5 6">CIRM-BRFM 1785</strain>
    </source>
</reference>
<dbReference type="Pfam" id="PF02259">
    <property type="entry name" value="FAT"/>
    <property type="match status" value="1"/>
</dbReference>
<dbReference type="Pfam" id="PF00454">
    <property type="entry name" value="PI3_PI4_kinase"/>
    <property type="match status" value="1"/>
</dbReference>
<dbReference type="InterPro" id="IPR014009">
    <property type="entry name" value="PIK_FAT"/>
</dbReference>
<sequence>MIDVVREAEAARVIPHMVPILLDILRSGEVAHSKDSLEFQFRRCLLDIIHRLPANDGVKPQAGPLLSGMLYLLRYDNEENGSVCCKIFAEVARSYKLLTEELLKEYLDLYADVLRNIQGLVDETLSETSAVVDANVALPARRSFKVLGEYAMATVSLTQTYKQMVLPALQEILPLNVSALMVEAPIQRKAKEDYEAMGGHWAGMAPGFKNPAVFSDFTSAQIKLLSCLAFMYRGGSEQFGAEGDTLAITAVRLLQDCPPSAIAARRDLMVVFRHVLSSPYRRAIVPYIDKIFDDRVLWGTGVGCREAIRQIAFACAGDLAHHLKSDMTPTQLTNVCMLFLRHLMDPRLPESMHHLCAKVIYGLVDHIATKDTPQNAARTLRTVLDATVDKVSSLADTQAYLANKVANMSKAEKGKEDDISVDYTTIDKARPVGGAMYAVEKPGDALVGHRQLVRTLIPGFRVTLGAMKKCDAPVADGAVIARLFDSSIRCVCAFDGETRDAQDALEWLGLGLNEVNLHVFQEVWTQKIDFFCSKAEKHPVVMHLVQALFSKEPSSATLVAIVLRFLVNHLPDLGGRDDKTAAIVIRMFKLTFGAVGLFSQSNEPILASHLGKLIMDCFPLAAKATRPNNYFLLLRLLFRAIGGGGGRFELLYKEVLPLLPEMLECLNRQLLISEGPTRDLVAELCLTVPLRLTHLLPYLSYLMRPLVLALRGTPEMVSQGLRTLELCIDNLTPDFLDPTLNTVLRDLMEALHKHLKPLPASHQHSHTTIRILGKLGGRNRRLLDKEPSLSYGHHSEPMKARVSFGGTIQAIELSSVVTLAQSTLVGGKVGTPYRLHAYDYLEACLALLLHEGLRGRDSEQVFLTCLEGLHDAVHIEGLKERAEKTLQDVSRCVIFSEVRRNSSKDTALRRYPSQQLSCFLDAMPRGIARDNPAEAQKAQELLSALLGELVDMANSPDVSTQDVAPTLAQIAFRFNALCLEDAWVRRAAGCSGIRIMTRLPGLGVKWVNDRELDLIRVLLCVLKDMQYDLPRDVDHVVDVLLEVIRVGVTESQPLGEEGSSSRMKLAVLMNIIMAELASSSAIVRTASQKCIELLGELYHKRPAELFMANRDRLLSQLYTKPLRALPFQMQIGIIEAVRYCISLQPPMPELNDELLRLLHETLALADADDMALIGRNNARQVSMEIIKLRVACIKLLTASMPLTDFFGKQHQTRQRVTGVYFKSLYSPNLEVKEVAHEGLRMVLTHQSRLPKELLQTGLRPILMNLADPKRLSIPGLEGLARLLELLTNYFKVEIGHKLLDHFRVVADPQMLLASSKLPLAENEGITKLVRLANIFHLLPSAAHIFLENLVNAIVQTEAQMHFSSQSPFSEPLAKYLDRYPVEAVDFFMRHLHFPRHIRTLRSILQAKLAANVLRELASRTSVIVSVCLEGRDPSLVLPGLLMCCDLAELIPGWLASNAYVVDAVLALWDIEPSAIDLLGPSVGDVRQRYSLLISIIMKALQQTPRIDLLFHLVSVFSRNLPWDIIHVSQFFYQHIAFSDDLAFRRNVLTRFVIWFRDQSVPQVQKVHFIQYVITPTLLVHAARSSSKLGLLDESLVNKIHVHIWQPMNDDATFAQDDDVFKVELLHLTTVMVHRYPEYLQDAKKDIIRCAWHYITSEDAIVKQTAYLLAARFFEAFEGPQKFHLRVWTGLLKPPHIEAKALVRQALDIIAPVLLRSQSFDGGYPQWAKTTRRLLAEEGAGWSQVALIYHLIVRQRSLFYPVRALFVPHIVNYISKVGLSQGSHDIRTLFECRSLSVEILQVVFDWEQQAAASMSDPSSDNDTMDVDSANERSWTTPLPLRESIVSYLVRLCTMAHDAQTRAAILPRALELLRAIVGPNGWSDVTFKLHFFSRALEQNDFKGDATMLAQAQSSAKVLQVISAEKDDAWCMANAGILSRLVRKGLLSEDSSLQDSLHIVYDRLVRLFPVPKEDEEQSSEMSEFHAFVYTSIGENLRNTEELRANSAPVLRGVLLMLKSIIQITPERIEPFAGPLMKLLSRLARDHIQSSQATPGFEQNVRLILNILEISQSSVAYLGDQRKWLLSALVACAEKSKSHSLCKAVLDIAREWAMNKRDPYPTMKEKATLLQKMAAFELRGDRAESLLNLYLELIYDIYTEPSLRRSDLTTKLEQSFLLGCRAADLSLRERFIDLMDVSIPRSLFSRLTYIIGVQNWEALADHNWMFLALHLLLGSVDSEHAIMPDRKGSLEESFTSPPLALEGASSLVRPMQRLLYLDPQKVHDVWVSVFPAAWACLSRREQMDVTHHFIALLGKDYHVKQVDLRPNVVQTLLEGVLACSPPMNLPPHLVKYLAKTFGAWHVAAEYLTSSLDHLREDEAVVRDTVYDSLAEMYAELAEDDIFYGLWRRRALYTETNVAIAYEQCGMWDQASSVYETAQSKVRAGNLPFSEAEFCLWEDHWMLAAEKLQQWEVLYDLARAENNHELLLESAWRTKDWAITDQLAQLEEQIGLLPDVATPRRRVFEAFIVLVKTSGTENFKAAEFTRLLEDAMQLSLRKWTNLPSHLSAAHVPLLQHFQQFVELQESVSIFTSLATTHPHNLEKKSSDLKMVLQAWRERLPNQYDDISIWSDLVAWRQNVFNAVNKKYLPMITNANTAAGASGSSAPTFGYRGYHETAWIINRFAHVARKHDLLDVCFSQLNKIYTLPNIEISEAFLKLREQARCHYQKPGDLQAGLEVINNTNLIYFSTTQKAEFYTLKAMFYAKFGRNDEANAAFGQAIQLDMMQAKGWAAWGKYQDRLFKENPGEMVLAAHAVHCYLQAAGLYKSRKSRPLLARVLWLLSVDDGNLTISRAFDTYKGDAAYWYWITLIPQLCLSLSQRELKQARYLLLNLAKLYPQALFFQLRTTKEDLSLARHQAAKVAAIAAQRAASQHRSEGGHDNVPDANGDIKMGEEASGSVQHSPTRSTGTVGEARPADAAMPHAPRQSPDYVEEVVQILKTAFPLLILSMETMVDNISTRFRASSEEEIYRLTCILLQEAVHYCTLRVNADEDSHLHNATAQTIERFAQSLSGPIRQNWDDDFIKGKPSMAVLIQRLQKWRDRYERYLDARPRVQSLDMLSHHLLEFQYGKWDEIEVPGQYTEDKDSNQNFVRLLKFGPTFEHCRTHGYSWKRFAIYGHDHSRASFAAQTPAAKHCRREERLMHLLRTLNLTLSRKKESRKRNLHFHLPVAVPCSSNLRLLQNDASYITLGDIYDQHCEETGISREDPVLLANDKLKTAVREAFQATGRRVDKTEYVTLKKDLVDEVAVKMIPPDVISRYMLRIMNGPGELWRMRKQFALQIASTSFVTHAFCLTSRLPSRFQLSRETGLMYMSELIPGMSPHAPVLTSPDVVPFRLTPNMQHFVGPILLEGVLAVGIMTIGRCLTEPEFDLESHLCLFARDEVLTFRARQVGQEASFRTAVTGVIDGIVKRAELLGCKAERETAIVVKEPQNLPNVPLVQTVTNFISTATNPMNLAKMPETYLPWF</sequence>
<comment type="similarity">
    <text evidence="1">Belongs to the PI3/PI4-kinase family. TRA1 subfamily.</text>
</comment>
<dbReference type="InterPro" id="IPR011009">
    <property type="entry name" value="Kinase-like_dom_sf"/>
</dbReference>
<dbReference type="PANTHER" id="PTHR11139:SF1">
    <property type="entry name" value="TRANSFORMATION_TRANSCRIPTION DOMAIN-ASSOCIATED PROTEIN"/>
    <property type="match status" value="1"/>
</dbReference>
<feature type="compositionally biased region" description="Basic and acidic residues" evidence="2">
    <location>
        <begin position="2928"/>
        <end position="2937"/>
    </location>
</feature>
<dbReference type="SUPFAM" id="SSF48452">
    <property type="entry name" value="TPR-like"/>
    <property type="match status" value="1"/>
</dbReference>
<protein>
    <submittedName>
        <fullName evidence="5">FAT domain-containing protein</fullName>
    </submittedName>
</protein>
<dbReference type="PROSITE" id="PS51189">
    <property type="entry name" value="FAT"/>
    <property type="match status" value="1"/>
</dbReference>
<keyword evidence="6" id="KW-1185">Reference proteome</keyword>
<dbReference type="SUPFAM" id="SSF48371">
    <property type="entry name" value="ARM repeat"/>
    <property type="match status" value="2"/>
</dbReference>
<dbReference type="Proteomes" id="UP000814176">
    <property type="component" value="Unassembled WGS sequence"/>
</dbReference>
<dbReference type="InterPro" id="IPR003151">
    <property type="entry name" value="PIK-rel_kinase_FAT"/>
</dbReference>
<evidence type="ECO:0000259" key="4">
    <source>
        <dbReference type="PROSITE" id="PS51189"/>
    </source>
</evidence>
<evidence type="ECO:0000313" key="5">
    <source>
        <dbReference type="EMBL" id="KAH9844307.1"/>
    </source>
</evidence>
<gene>
    <name evidence="5" type="ORF">C8Q71DRAFT_39676</name>
</gene>
<dbReference type="InterPro" id="IPR011990">
    <property type="entry name" value="TPR-like_helical_dom_sf"/>
</dbReference>
<proteinExistence type="inferred from homology"/>
<dbReference type="PROSITE" id="PS50290">
    <property type="entry name" value="PI3_4_KINASE_3"/>
    <property type="match status" value="1"/>
</dbReference>
<dbReference type="Pfam" id="PF20175">
    <property type="entry name" value="Tra1_central"/>
    <property type="match status" value="1"/>
</dbReference>
<organism evidence="5 6">
    <name type="scientific">Rhodofomes roseus</name>
    <dbReference type="NCBI Taxonomy" id="34475"/>
    <lineage>
        <taxon>Eukaryota</taxon>
        <taxon>Fungi</taxon>
        <taxon>Dikarya</taxon>
        <taxon>Basidiomycota</taxon>
        <taxon>Agaricomycotina</taxon>
        <taxon>Agaricomycetes</taxon>
        <taxon>Polyporales</taxon>
        <taxon>Rhodofomes</taxon>
    </lineage>
</organism>
<dbReference type="SUPFAM" id="SSF56112">
    <property type="entry name" value="Protein kinase-like (PK-like)"/>
    <property type="match status" value="1"/>
</dbReference>
<evidence type="ECO:0000259" key="3">
    <source>
        <dbReference type="PROSITE" id="PS50290"/>
    </source>
</evidence>
<dbReference type="InterPro" id="IPR046805">
    <property type="entry name" value="Tra1_ring"/>
</dbReference>
<dbReference type="InterPro" id="IPR000403">
    <property type="entry name" value="PI3/4_kinase_cat_dom"/>
</dbReference>
<dbReference type="PANTHER" id="PTHR11139">
    <property type="entry name" value="ATAXIA TELANGIECTASIA MUTATED ATM -RELATED"/>
    <property type="match status" value="1"/>
</dbReference>
<dbReference type="Pfam" id="PF20206">
    <property type="entry name" value="Tra1_ring"/>
    <property type="match status" value="1"/>
</dbReference>
<dbReference type="InterPro" id="IPR016024">
    <property type="entry name" value="ARM-type_fold"/>
</dbReference>
<evidence type="ECO:0000313" key="6">
    <source>
        <dbReference type="Proteomes" id="UP000814176"/>
    </source>
</evidence>
<evidence type="ECO:0000256" key="1">
    <source>
        <dbReference type="ARBA" id="ARBA00007234"/>
    </source>
</evidence>